<dbReference type="VEuPathDB" id="TriTrypDB:TcIL3000_BAC1H7_007"/>
<keyword evidence="3" id="KW-1003">Cell membrane</keyword>
<evidence type="ECO:0000259" key="10">
    <source>
        <dbReference type="Pfam" id="PF13206"/>
    </source>
</evidence>
<evidence type="ECO:0000256" key="1">
    <source>
        <dbReference type="ARBA" id="ARBA00002523"/>
    </source>
</evidence>
<evidence type="ECO:0000256" key="6">
    <source>
        <dbReference type="ARBA" id="ARBA00023136"/>
    </source>
</evidence>
<proteinExistence type="predicted"/>
<dbReference type="EMBL" id="HE578913">
    <property type="protein sequence ID" value="CCD21847.1"/>
    <property type="molecule type" value="Genomic_DNA"/>
</dbReference>
<keyword evidence="6" id="KW-0472">Membrane</keyword>
<dbReference type="Pfam" id="PF13206">
    <property type="entry name" value="VSG_B"/>
    <property type="match status" value="1"/>
</dbReference>
<feature type="region of interest" description="Disordered" evidence="9">
    <location>
        <begin position="265"/>
        <end position="318"/>
    </location>
</feature>
<keyword evidence="4" id="KW-0336">GPI-anchor</keyword>
<reference evidence="11" key="2">
    <citation type="submission" date="2011-08" db="EMBL/GenBank/DDBJ databases">
        <authorList>
            <person name="Aslett M."/>
        </authorList>
    </citation>
    <scope>NUCLEOTIDE SEQUENCE</scope>
    <source>
        <strain evidence="11">IL3000</strain>
    </source>
</reference>
<feature type="compositionally biased region" description="Basic and acidic residues" evidence="9">
    <location>
        <begin position="286"/>
        <end position="297"/>
    </location>
</feature>
<evidence type="ECO:0000256" key="4">
    <source>
        <dbReference type="ARBA" id="ARBA00022622"/>
    </source>
</evidence>
<reference evidence="11" key="1">
    <citation type="submission" date="2011-08" db="EMBL/GenBank/DDBJ databases">
        <title>Alternative modes of VSG evolution in African trypanosomes.</title>
        <authorList>
            <person name="Jackson A.P."/>
            <person name="Hertz-Fowler C."/>
            <person name="Berriman M."/>
        </authorList>
    </citation>
    <scope>NUCLEOTIDE SEQUENCE</scope>
    <source>
        <strain evidence="11">IL3000</strain>
    </source>
</reference>
<evidence type="ECO:0000256" key="9">
    <source>
        <dbReference type="SAM" id="MobiDB-lite"/>
    </source>
</evidence>
<keyword evidence="7" id="KW-0325">Glycoprotein</keyword>
<dbReference type="AlphaFoldDB" id="G0W2V8"/>
<name>G0W2V8_TRYCI</name>
<keyword evidence="5" id="KW-0732">Signal</keyword>
<dbReference type="GO" id="GO:0005886">
    <property type="term" value="C:plasma membrane"/>
    <property type="evidence" value="ECO:0007669"/>
    <property type="project" value="UniProtKB-SubCell"/>
</dbReference>
<feature type="domain" description="Trypanosome variant surface glycoprotein B-type N-terminal" evidence="10">
    <location>
        <begin position="41"/>
        <end position="244"/>
    </location>
</feature>
<evidence type="ECO:0000256" key="5">
    <source>
        <dbReference type="ARBA" id="ARBA00022729"/>
    </source>
</evidence>
<dbReference type="InterPro" id="IPR025932">
    <property type="entry name" value="Trypano_VSG_B_N_dom"/>
</dbReference>
<evidence type="ECO:0000256" key="7">
    <source>
        <dbReference type="ARBA" id="ARBA00023180"/>
    </source>
</evidence>
<organism evidence="11">
    <name type="scientific">Trypanosoma congolense (strain IL3000)</name>
    <dbReference type="NCBI Taxonomy" id="1068625"/>
    <lineage>
        <taxon>Eukaryota</taxon>
        <taxon>Discoba</taxon>
        <taxon>Euglenozoa</taxon>
        <taxon>Kinetoplastea</taxon>
        <taxon>Metakinetoplastina</taxon>
        <taxon>Trypanosomatida</taxon>
        <taxon>Trypanosomatidae</taxon>
        <taxon>Trypanosoma</taxon>
        <taxon>Nannomonas</taxon>
    </lineage>
</organism>
<gene>
    <name evidence="11" type="ORF">TCIL3000_BAC1H7_007</name>
</gene>
<comment type="subcellular location">
    <subcellularLocation>
        <location evidence="2">Cell membrane</location>
        <topology evidence="2">Lipid-anchor</topology>
        <topology evidence="2">GPI-anchor</topology>
    </subcellularLocation>
</comment>
<evidence type="ECO:0000313" key="11">
    <source>
        <dbReference type="EMBL" id="CCD21847.1"/>
    </source>
</evidence>
<evidence type="ECO:0000256" key="3">
    <source>
        <dbReference type="ARBA" id="ARBA00022475"/>
    </source>
</evidence>
<dbReference type="GO" id="GO:0098552">
    <property type="term" value="C:side of membrane"/>
    <property type="evidence" value="ECO:0007669"/>
    <property type="project" value="UniProtKB-KW"/>
</dbReference>
<accession>G0W2V8</accession>
<keyword evidence="8" id="KW-0449">Lipoprotein</keyword>
<evidence type="ECO:0000256" key="8">
    <source>
        <dbReference type="ARBA" id="ARBA00023288"/>
    </source>
</evidence>
<evidence type="ECO:0000256" key="2">
    <source>
        <dbReference type="ARBA" id="ARBA00004609"/>
    </source>
</evidence>
<sequence>MATFAGVSLEVSASGDDLFDKLCNITKLSTALLSMDRNSGPLREAIYGRDDWAHFETSGRVKIGWHCNELKLRNTLCAHYTGGRHGLGQDGCFAESLLGTFLCICAPPGGGQPSFFCHNKSVPSGAGWSGKWEETAHQPLFKDLWRLVLQGCVATDRTLGDAFLEIDQLSRALARITGSLKKGHQPALLYLGNTGNNCAGQIATDVCAAYPNSVGKAEIPWVKKLEAALVTLKNLGHQGREAKQPSAQSNQEVVLVREHQIEGADRAPEVVIEENPQPQPEDDETEPKHEKKEDKKKTSVRHASTERSSNSSKRKTLQHSILTDLPHLATNPDDEGSVILRPTLFILAALIY</sequence>
<protein>
    <submittedName>
        <fullName evidence="11">VSG</fullName>
    </submittedName>
</protein>
<comment type="function">
    <text evidence="1">VSG forms a coat on the surface of the parasite. The trypanosome evades the immune response of the host by expressing a series of antigenically distinct VSGs from an estimated 1000 VSG genes.</text>
</comment>